<dbReference type="InterPro" id="IPR029021">
    <property type="entry name" value="Prot-tyrosine_phosphatase-like"/>
</dbReference>
<feature type="domain" description="Tyrosine-protein phosphatase" evidence="4">
    <location>
        <begin position="13"/>
        <end position="151"/>
    </location>
</feature>
<protein>
    <submittedName>
        <fullName evidence="9">Protein-tyrosine-phosphatase</fullName>
    </submittedName>
</protein>
<name>A0A0N4U7V3_DRAME</name>
<dbReference type="InterPro" id="IPR052103">
    <property type="entry name" value="Dual_spec_Phospatases"/>
</dbReference>
<dbReference type="GO" id="GO:0004721">
    <property type="term" value="F:phosphoprotein phosphatase activity"/>
    <property type="evidence" value="ECO:0007669"/>
    <property type="project" value="UniProtKB-KW"/>
</dbReference>
<dbReference type="OrthoDB" id="285418at2759"/>
<dbReference type="SUPFAM" id="SSF52799">
    <property type="entry name" value="(Phosphotyrosine protein) phosphatases II"/>
    <property type="match status" value="1"/>
</dbReference>
<dbReference type="Proteomes" id="UP000038040">
    <property type="component" value="Unplaced"/>
</dbReference>
<dbReference type="Proteomes" id="UP000274756">
    <property type="component" value="Unassembled WGS sequence"/>
</dbReference>
<dbReference type="InterPro" id="IPR000340">
    <property type="entry name" value="Dual-sp_phosphatase_cat-dom"/>
</dbReference>
<dbReference type="Gene3D" id="3.90.190.10">
    <property type="entry name" value="Protein tyrosine phosphatase superfamily"/>
    <property type="match status" value="1"/>
</dbReference>
<accession>A0A0N4U7V3</accession>
<dbReference type="PROSITE" id="PS50056">
    <property type="entry name" value="TYR_PHOSPHATASE_2"/>
    <property type="match status" value="1"/>
</dbReference>
<evidence type="ECO:0000313" key="6">
    <source>
        <dbReference type="EMBL" id="VDN57272.1"/>
    </source>
</evidence>
<dbReference type="PROSITE" id="PS50054">
    <property type="entry name" value="TYR_PHOSPHATASE_DUAL"/>
    <property type="match status" value="1"/>
</dbReference>
<evidence type="ECO:0000313" key="7">
    <source>
        <dbReference type="Proteomes" id="UP000038040"/>
    </source>
</evidence>
<evidence type="ECO:0000259" key="4">
    <source>
        <dbReference type="PROSITE" id="PS50054"/>
    </source>
</evidence>
<keyword evidence="2" id="KW-0378">Hydrolase</keyword>
<organism evidence="7 9">
    <name type="scientific">Dracunculus medinensis</name>
    <name type="common">Guinea worm</name>
    <dbReference type="NCBI Taxonomy" id="318479"/>
    <lineage>
        <taxon>Eukaryota</taxon>
        <taxon>Metazoa</taxon>
        <taxon>Ecdysozoa</taxon>
        <taxon>Nematoda</taxon>
        <taxon>Chromadorea</taxon>
        <taxon>Rhabditida</taxon>
        <taxon>Spirurina</taxon>
        <taxon>Dracunculoidea</taxon>
        <taxon>Dracunculidae</taxon>
        <taxon>Dracunculus</taxon>
    </lineage>
</organism>
<evidence type="ECO:0000256" key="2">
    <source>
        <dbReference type="ARBA" id="ARBA00022801"/>
    </source>
</evidence>
<evidence type="ECO:0000313" key="9">
    <source>
        <dbReference type="WBParaSite" id="DME_0000308601-mRNA-1"/>
    </source>
</evidence>
<dbReference type="WBParaSite" id="DME_0000308601-mRNA-1">
    <property type="protein sequence ID" value="DME_0000308601-mRNA-1"/>
    <property type="gene ID" value="DME_0000308601"/>
</dbReference>
<dbReference type="SMART" id="SM00195">
    <property type="entry name" value="DSPc"/>
    <property type="match status" value="1"/>
</dbReference>
<proteinExistence type="inferred from homology"/>
<reference evidence="9" key="1">
    <citation type="submission" date="2017-02" db="UniProtKB">
        <authorList>
            <consortium name="WormBaseParasite"/>
        </authorList>
    </citation>
    <scope>IDENTIFICATION</scope>
</reference>
<sequence length="183" mass="20905">MTESKVIAHDMSTITEIRPYLSLSGIIPLTSSNLKRFTCIINCVAGLRQIVPPHLTVIHIPIEDNENTDLSPYWQTVFQKIDEEKRNGGKVLLFCGMGISRSATFAVSYLMCIEKMTLHDAYKEVQRLRNIICPNVGFFKQLIELEEKLYKKKTVKIIEPIAGVQVADVVWNELYDELRCRSS</sequence>
<dbReference type="InterPro" id="IPR020422">
    <property type="entry name" value="TYR_PHOSPHATASE_DUAL_dom"/>
</dbReference>
<reference evidence="6 8" key="2">
    <citation type="submission" date="2018-11" db="EMBL/GenBank/DDBJ databases">
        <authorList>
            <consortium name="Pathogen Informatics"/>
        </authorList>
    </citation>
    <scope>NUCLEOTIDE SEQUENCE [LARGE SCALE GENOMIC DNA]</scope>
</reference>
<dbReference type="STRING" id="318479.A0A0N4U7V3"/>
<evidence type="ECO:0000256" key="1">
    <source>
        <dbReference type="ARBA" id="ARBA00008601"/>
    </source>
</evidence>
<gene>
    <name evidence="6" type="ORF">DME_LOCUS7245</name>
</gene>
<dbReference type="PANTHER" id="PTHR45961:SF2">
    <property type="entry name" value="PROTEIN CBG09952"/>
    <property type="match status" value="1"/>
</dbReference>
<evidence type="ECO:0000313" key="8">
    <source>
        <dbReference type="Proteomes" id="UP000274756"/>
    </source>
</evidence>
<comment type="similarity">
    <text evidence="1">Belongs to the protein-tyrosine phosphatase family. Non-receptor class dual specificity subfamily.</text>
</comment>
<feature type="domain" description="Tyrosine specific protein phosphatases" evidence="5">
    <location>
        <begin position="72"/>
        <end position="129"/>
    </location>
</feature>
<dbReference type="GO" id="GO:0005737">
    <property type="term" value="C:cytoplasm"/>
    <property type="evidence" value="ECO:0007669"/>
    <property type="project" value="TreeGrafter"/>
</dbReference>
<keyword evidence="3" id="KW-0904">Protein phosphatase</keyword>
<dbReference type="Pfam" id="PF00782">
    <property type="entry name" value="DSPc"/>
    <property type="match status" value="1"/>
</dbReference>
<keyword evidence="8" id="KW-1185">Reference proteome</keyword>
<dbReference type="InterPro" id="IPR000387">
    <property type="entry name" value="Tyr_Pase_dom"/>
</dbReference>
<dbReference type="EMBL" id="UYYG01001159">
    <property type="protein sequence ID" value="VDN57272.1"/>
    <property type="molecule type" value="Genomic_DNA"/>
</dbReference>
<evidence type="ECO:0000259" key="5">
    <source>
        <dbReference type="PROSITE" id="PS50056"/>
    </source>
</evidence>
<dbReference type="CDD" id="cd14514">
    <property type="entry name" value="DUSP14-like"/>
    <property type="match status" value="1"/>
</dbReference>
<dbReference type="PANTHER" id="PTHR45961">
    <property type="entry name" value="IP21249P"/>
    <property type="match status" value="1"/>
</dbReference>
<dbReference type="AlphaFoldDB" id="A0A0N4U7V3"/>
<evidence type="ECO:0000256" key="3">
    <source>
        <dbReference type="ARBA" id="ARBA00022912"/>
    </source>
</evidence>